<comment type="caution">
    <text evidence="1">The sequence shown here is derived from an EMBL/GenBank/DDBJ whole genome shotgun (WGS) entry which is preliminary data.</text>
</comment>
<dbReference type="EMBL" id="BMAO01001474">
    <property type="protein sequence ID" value="GFQ73676.1"/>
    <property type="molecule type" value="Genomic_DNA"/>
</dbReference>
<gene>
    <name evidence="1" type="ORF">TNCT_366361</name>
</gene>
<keyword evidence="2" id="KW-1185">Reference proteome</keyword>
<evidence type="ECO:0000313" key="1">
    <source>
        <dbReference type="EMBL" id="GFQ73676.1"/>
    </source>
</evidence>
<proteinExistence type="predicted"/>
<accession>A0A8X6F9X7</accession>
<protein>
    <submittedName>
        <fullName evidence="1">Uncharacterized protein</fullName>
    </submittedName>
</protein>
<dbReference type="AlphaFoldDB" id="A0A8X6F9X7"/>
<reference evidence="1" key="1">
    <citation type="submission" date="2020-07" db="EMBL/GenBank/DDBJ databases">
        <title>Multicomponent nature underlies the extraordinary mechanical properties of spider dragline silk.</title>
        <authorList>
            <person name="Kono N."/>
            <person name="Nakamura H."/>
            <person name="Mori M."/>
            <person name="Yoshida Y."/>
            <person name="Ohtoshi R."/>
            <person name="Malay A.D."/>
            <person name="Moran D.A.P."/>
            <person name="Tomita M."/>
            <person name="Numata K."/>
            <person name="Arakawa K."/>
        </authorList>
    </citation>
    <scope>NUCLEOTIDE SEQUENCE</scope>
</reference>
<dbReference type="OrthoDB" id="10475177at2759"/>
<dbReference type="Proteomes" id="UP000887116">
    <property type="component" value="Unassembled WGS sequence"/>
</dbReference>
<name>A0A8X6F9X7_TRICU</name>
<organism evidence="1 2">
    <name type="scientific">Trichonephila clavata</name>
    <name type="common">Joro spider</name>
    <name type="synonym">Nephila clavata</name>
    <dbReference type="NCBI Taxonomy" id="2740835"/>
    <lineage>
        <taxon>Eukaryota</taxon>
        <taxon>Metazoa</taxon>
        <taxon>Ecdysozoa</taxon>
        <taxon>Arthropoda</taxon>
        <taxon>Chelicerata</taxon>
        <taxon>Arachnida</taxon>
        <taxon>Araneae</taxon>
        <taxon>Araneomorphae</taxon>
        <taxon>Entelegynae</taxon>
        <taxon>Araneoidea</taxon>
        <taxon>Nephilidae</taxon>
        <taxon>Trichonephila</taxon>
    </lineage>
</organism>
<evidence type="ECO:0000313" key="2">
    <source>
        <dbReference type="Proteomes" id="UP000887116"/>
    </source>
</evidence>
<sequence>MTNLGLKTLNVVPYYCHQMLPMMWETLNTISLSIYRTMCESGHLISNFLSCCEPLPRIGSLILGMISKSQGEMYGGWCSKSSHPQRRSSCYPHSALCDLALSCRMFAQSTRSERIS</sequence>